<accession>A0A498Q8V6</accession>
<proteinExistence type="predicted"/>
<dbReference type="Gene3D" id="3.10.450.50">
    <property type="match status" value="1"/>
</dbReference>
<evidence type="ECO:0000313" key="1">
    <source>
        <dbReference type="EMBL" id="VBA41163.1"/>
    </source>
</evidence>
<dbReference type="EMBL" id="UPHQ01000174">
    <property type="protein sequence ID" value="VBA41163.1"/>
    <property type="molecule type" value="Genomic_DNA"/>
</dbReference>
<dbReference type="Proteomes" id="UP000267289">
    <property type="component" value="Unassembled WGS sequence"/>
</dbReference>
<keyword evidence="2" id="KW-1185">Reference proteome</keyword>
<organism evidence="1 2">
    <name type="scientific">Mycobacterium innocens</name>
    <dbReference type="NCBI Taxonomy" id="2341083"/>
    <lineage>
        <taxon>Bacteria</taxon>
        <taxon>Bacillati</taxon>
        <taxon>Actinomycetota</taxon>
        <taxon>Actinomycetes</taxon>
        <taxon>Mycobacteriales</taxon>
        <taxon>Mycobacteriaceae</taxon>
        <taxon>Mycobacterium</taxon>
    </lineage>
</organism>
<sequence length="74" mass="8161">MCADRSGDHALVFTANVDGLEIEGCDVIHTRPDGLIDEITVTLRPLRQSACSPRRCARSQRVRDNVFGVCGHRP</sequence>
<evidence type="ECO:0000313" key="2">
    <source>
        <dbReference type="Proteomes" id="UP000267289"/>
    </source>
</evidence>
<dbReference type="AlphaFoldDB" id="A0A498Q8V6"/>
<protein>
    <submittedName>
        <fullName evidence="1">Uncharacterized protein</fullName>
    </submittedName>
</protein>
<name>A0A498Q8V6_9MYCO</name>
<reference evidence="1 2" key="1">
    <citation type="submission" date="2018-09" db="EMBL/GenBank/DDBJ databases">
        <authorList>
            <person name="Tagini F."/>
        </authorList>
    </citation>
    <scope>NUCLEOTIDE SEQUENCE [LARGE SCALE GENOMIC DNA]</scope>
    <source>
        <strain evidence="1 2">MK13</strain>
    </source>
</reference>
<gene>
    <name evidence="1" type="ORF">LAUMK13_03421</name>
</gene>